<name>A0A4C1V1K9_EUMVA</name>
<comment type="caution">
    <text evidence="3">The sequence shown here is derived from an EMBL/GenBank/DDBJ whole genome shotgun (WGS) entry which is preliminary data.</text>
</comment>
<dbReference type="EMBL" id="BGZK01000259">
    <property type="protein sequence ID" value="GBP32399.1"/>
    <property type="molecule type" value="Genomic_DNA"/>
</dbReference>
<evidence type="ECO:0000313" key="3">
    <source>
        <dbReference type="EMBL" id="GBP32399.1"/>
    </source>
</evidence>
<reference evidence="3 4" key="1">
    <citation type="journal article" date="2019" name="Commun. Biol.">
        <title>The bagworm genome reveals a unique fibroin gene that provides high tensile strength.</title>
        <authorList>
            <person name="Kono N."/>
            <person name="Nakamura H."/>
            <person name="Ohtoshi R."/>
            <person name="Tomita M."/>
            <person name="Numata K."/>
            <person name="Arakawa K."/>
        </authorList>
    </citation>
    <scope>NUCLEOTIDE SEQUENCE [LARGE SCALE GENOMIC DNA]</scope>
</reference>
<accession>A0A4C1V1K9</accession>
<feature type="transmembrane region" description="Helical" evidence="2">
    <location>
        <begin position="219"/>
        <end position="241"/>
    </location>
</feature>
<dbReference type="Proteomes" id="UP000299102">
    <property type="component" value="Unassembled WGS sequence"/>
</dbReference>
<proteinExistence type="predicted"/>
<evidence type="ECO:0000313" key="4">
    <source>
        <dbReference type="Proteomes" id="UP000299102"/>
    </source>
</evidence>
<feature type="transmembrane region" description="Helical" evidence="2">
    <location>
        <begin position="148"/>
        <end position="174"/>
    </location>
</feature>
<keyword evidence="4" id="KW-1185">Reference proteome</keyword>
<protein>
    <submittedName>
        <fullName evidence="3">Uncharacterized protein</fullName>
    </submittedName>
</protein>
<keyword evidence="2" id="KW-1133">Transmembrane helix</keyword>
<sequence length="268" mass="30615">MADSKEVKQRSTAQILSRNVNRITFHVESSGSHRAQSARKTDRPDAGSSPQQCCFLLYLSTLINVSVFTFARRWSINQGKTKIGIETLIGIESGMGPNEVVESELTSRIGPWSPTKLTEKSLYTVLGIAQSGAALDAIPKNVDDTSRIFVLSVIIVSILNYAVTFVLSAFLLIGVLWENIKFMRPWIVWFTFQTICYVALFVFFTTIQMINHSNDTPLLIYLIEFLILVIRIYMVILVVSYHKQIKEELHQHKQLEKFVDNEFYYYSI</sequence>
<feature type="transmembrane region" description="Helical" evidence="2">
    <location>
        <begin position="186"/>
        <end position="207"/>
    </location>
</feature>
<gene>
    <name evidence="3" type="ORF">EVAR_81206_1</name>
</gene>
<dbReference type="OrthoDB" id="7457895at2759"/>
<evidence type="ECO:0000256" key="2">
    <source>
        <dbReference type="SAM" id="Phobius"/>
    </source>
</evidence>
<keyword evidence="2" id="KW-0812">Transmembrane</keyword>
<evidence type="ECO:0000256" key="1">
    <source>
        <dbReference type="SAM" id="MobiDB-lite"/>
    </source>
</evidence>
<feature type="region of interest" description="Disordered" evidence="1">
    <location>
        <begin position="28"/>
        <end position="48"/>
    </location>
</feature>
<keyword evidence="2" id="KW-0472">Membrane</keyword>
<dbReference type="PANTHER" id="PTHR36694:SF11">
    <property type="entry name" value="LP21121P-RELATED"/>
    <property type="match status" value="1"/>
</dbReference>
<dbReference type="PANTHER" id="PTHR36694">
    <property type="entry name" value="PASIFLORA 1, ISOFORM A-RELATED"/>
    <property type="match status" value="1"/>
</dbReference>
<organism evidence="3 4">
    <name type="scientific">Eumeta variegata</name>
    <name type="common">Bagworm moth</name>
    <name type="synonym">Eumeta japonica</name>
    <dbReference type="NCBI Taxonomy" id="151549"/>
    <lineage>
        <taxon>Eukaryota</taxon>
        <taxon>Metazoa</taxon>
        <taxon>Ecdysozoa</taxon>
        <taxon>Arthropoda</taxon>
        <taxon>Hexapoda</taxon>
        <taxon>Insecta</taxon>
        <taxon>Pterygota</taxon>
        <taxon>Neoptera</taxon>
        <taxon>Endopterygota</taxon>
        <taxon>Lepidoptera</taxon>
        <taxon>Glossata</taxon>
        <taxon>Ditrysia</taxon>
        <taxon>Tineoidea</taxon>
        <taxon>Psychidae</taxon>
        <taxon>Oiketicinae</taxon>
        <taxon>Eumeta</taxon>
    </lineage>
</organism>
<dbReference type="AlphaFoldDB" id="A0A4C1V1K9"/>